<protein>
    <submittedName>
        <fullName evidence="2">SCP-2 sterol transfer family protein</fullName>
    </submittedName>
</protein>
<dbReference type="PANTHER" id="PTHR10094">
    <property type="entry name" value="STEROL CARRIER PROTEIN 2 SCP-2 FAMILY PROTEIN"/>
    <property type="match status" value="1"/>
</dbReference>
<dbReference type="Gene3D" id="3.30.1050.10">
    <property type="entry name" value="SCP2 sterol-binding domain"/>
    <property type="match status" value="1"/>
</dbReference>
<dbReference type="Proteomes" id="UP000284407">
    <property type="component" value="Unassembled WGS sequence"/>
</dbReference>
<evidence type="ECO:0000259" key="1">
    <source>
        <dbReference type="Pfam" id="PF02036"/>
    </source>
</evidence>
<dbReference type="EMBL" id="RAQK01000001">
    <property type="protein sequence ID" value="RKE95829.1"/>
    <property type="molecule type" value="Genomic_DNA"/>
</dbReference>
<evidence type="ECO:0000313" key="2">
    <source>
        <dbReference type="EMBL" id="RKE95829.1"/>
    </source>
</evidence>
<evidence type="ECO:0000313" key="3">
    <source>
        <dbReference type="Proteomes" id="UP000284407"/>
    </source>
</evidence>
<dbReference type="Pfam" id="PF02036">
    <property type="entry name" value="SCP2"/>
    <property type="match status" value="1"/>
</dbReference>
<dbReference type="PANTHER" id="PTHR10094:SF25">
    <property type="entry name" value="SCP2 STEROL-BINDING DOMAIN-CONTAINING PROTEIN 1"/>
    <property type="match status" value="1"/>
</dbReference>
<keyword evidence="3" id="KW-1185">Reference proteome</keyword>
<dbReference type="STRING" id="1443111.Z949_2331"/>
<organism evidence="2 3">
    <name type="scientific">Sulfitobacter guttiformis</name>
    <dbReference type="NCBI Taxonomy" id="74349"/>
    <lineage>
        <taxon>Bacteria</taxon>
        <taxon>Pseudomonadati</taxon>
        <taxon>Pseudomonadota</taxon>
        <taxon>Alphaproteobacteria</taxon>
        <taxon>Rhodobacterales</taxon>
        <taxon>Roseobacteraceae</taxon>
        <taxon>Sulfitobacter</taxon>
    </lineage>
</organism>
<reference evidence="2 3" key="1">
    <citation type="submission" date="2018-09" db="EMBL/GenBank/DDBJ databases">
        <title>Genomic Encyclopedia of Archaeal and Bacterial Type Strains, Phase II (KMG-II): from individual species to whole genera.</title>
        <authorList>
            <person name="Goeker M."/>
        </authorList>
    </citation>
    <scope>NUCLEOTIDE SEQUENCE [LARGE SCALE GENOMIC DNA]</scope>
    <source>
        <strain evidence="2 3">DSM 11458</strain>
    </source>
</reference>
<dbReference type="InterPro" id="IPR003033">
    <property type="entry name" value="SCP2_sterol-bd_dom"/>
</dbReference>
<dbReference type="InterPro" id="IPR036527">
    <property type="entry name" value="SCP2_sterol-bd_dom_sf"/>
</dbReference>
<comment type="caution">
    <text evidence="2">The sequence shown here is derived from an EMBL/GenBank/DDBJ whole genome shotgun (WGS) entry which is preliminary data.</text>
</comment>
<dbReference type="SUPFAM" id="SSF55718">
    <property type="entry name" value="SCP-like"/>
    <property type="match status" value="1"/>
</dbReference>
<dbReference type="GO" id="GO:0005829">
    <property type="term" value="C:cytosol"/>
    <property type="evidence" value="ECO:0007669"/>
    <property type="project" value="TreeGrafter"/>
</dbReference>
<proteinExistence type="predicted"/>
<accession>A0A420DNT6</accession>
<dbReference type="AlphaFoldDB" id="A0A420DNT6"/>
<name>A0A420DNT6_9RHOB</name>
<gene>
    <name evidence="2" type="ORF">C8N30_0370</name>
</gene>
<sequence length="126" mass="13116">MYLTITTVNVTGGGAISSDDRHHLPKKGQIMSDMINEAVKVLSAKMDGVEIGGTVKFEIEGEGSVMVDDSGVRAGDEEADVTLTADPETFQGIMSGDTNPTSAFMTGKLKVDGDMGMAMKLASALA</sequence>
<feature type="domain" description="SCP2" evidence="1">
    <location>
        <begin position="51"/>
        <end position="125"/>
    </location>
</feature>